<dbReference type="PROSITE" id="PS51125">
    <property type="entry name" value="NHL"/>
    <property type="match status" value="3"/>
</dbReference>
<dbReference type="InterPro" id="IPR056822">
    <property type="entry name" value="TEN_NHL"/>
</dbReference>
<keyword evidence="7" id="KW-1185">Reference proteome</keyword>
<dbReference type="Pfam" id="PF01436">
    <property type="entry name" value="NHL"/>
    <property type="match status" value="3"/>
</dbReference>
<evidence type="ECO:0000256" key="3">
    <source>
        <dbReference type="SAM" id="MobiDB-lite"/>
    </source>
</evidence>
<dbReference type="PANTHER" id="PTHR46388:SF2">
    <property type="entry name" value="NHL REPEAT-CONTAINING PROTEIN 2"/>
    <property type="match status" value="1"/>
</dbReference>
<proteinExistence type="predicted"/>
<dbReference type="CDD" id="cd00161">
    <property type="entry name" value="beta-trefoil_Ricin-like"/>
    <property type="match status" value="1"/>
</dbReference>
<feature type="domain" description="Ricin B lectin" evidence="4">
    <location>
        <begin position="363"/>
        <end position="440"/>
    </location>
</feature>
<feature type="repeat" description="NHL" evidence="2">
    <location>
        <begin position="152"/>
        <end position="183"/>
    </location>
</feature>
<evidence type="ECO:0000256" key="2">
    <source>
        <dbReference type="PROSITE-ProRule" id="PRU00504"/>
    </source>
</evidence>
<dbReference type="InterPro" id="IPR000772">
    <property type="entry name" value="Ricin_B_lectin"/>
</dbReference>
<dbReference type="Gene3D" id="2.80.10.50">
    <property type="match status" value="1"/>
</dbReference>
<dbReference type="SMART" id="SM00135">
    <property type="entry name" value="LY"/>
    <property type="match status" value="4"/>
</dbReference>
<protein>
    <recommendedName>
        <fullName evidence="8">Ricin B lectin domain-containing protein</fullName>
    </recommendedName>
</protein>
<dbReference type="PANTHER" id="PTHR46388">
    <property type="entry name" value="NHL REPEAT-CONTAINING PROTEIN 2"/>
    <property type="match status" value="1"/>
</dbReference>
<evidence type="ECO:0000256" key="1">
    <source>
        <dbReference type="ARBA" id="ARBA00022737"/>
    </source>
</evidence>
<dbReference type="InterPro" id="IPR011042">
    <property type="entry name" value="6-blade_b-propeller_TolB-like"/>
</dbReference>
<dbReference type="PROSITE" id="PS50231">
    <property type="entry name" value="RICIN_B_LECTIN"/>
    <property type="match status" value="1"/>
</dbReference>
<feature type="domain" description="Teneurin NHL" evidence="5">
    <location>
        <begin position="198"/>
        <end position="248"/>
    </location>
</feature>
<feature type="repeat" description="NHL" evidence="2">
    <location>
        <begin position="97"/>
        <end position="127"/>
    </location>
</feature>
<evidence type="ECO:0008006" key="8">
    <source>
        <dbReference type="Google" id="ProtNLM"/>
    </source>
</evidence>
<accession>A0ABQ3F454</accession>
<organism evidence="6 7">
    <name type="scientific">Streptomyces cirratus</name>
    <dbReference type="NCBI Taxonomy" id="68187"/>
    <lineage>
        <taxon>Bacteria</taxon>
        <taxon>Bacillati</taxon>
        <taxon>Actinomycetota</taxon>
        <taxon>Actinomycetes</taxon>
        <taxon>Kitasatosporales</taxon>
        <taxon>Streptomycetaceae</taxon>
        <taxon>Streptomyces</taxon>
    </lineage>
</organism>
<dbReference type="SUPFAM" id="SSF50370">
    <property type="entry name" value="Ricin B-like lectins"/>
    <property type="match status" value="1"/>
</dbReference>
<evidence type="ECO:0000313" key="6">
    <source>
        <dbReference type="EMBL" id="GHB80624.1"/>
    </source>
</evidence>
<evidence type="ECO:0000313" key="7">
    <source>
        <dbReference type="Proteomes" id="UP000642673"/>
    </source>
</evidence>
<gene>
    <name evidence="6" type="ORF">GCM10010347_59060</name>
</gene>
<reference evidence="7" key="1">
    <citation type="journal article" date="2019" name="Int. J. Syst. Evol. Microbiol.">
        <title>The Global Catalogue of Microorganisms (GCM) 10K type strain sequencing project: providing services to taxonomists for standard genome sequencing and annotation.</title>
        <authorList>
            <consortium name="The Broad Institute Genomics Platform"/>
            <consortium name="The Broad Institute Genome Sequencing Center for Infectious Disease"/>
            <person name="Wu L."/>
            <person name="Ma J."/>
        </authorList>
    </citation>
    <scope>NUCLEOTIDE SEQUENCE [LARGE SCALE GENOMIC DNA]</scope>
    <source>
        <strain evidence="7">JCM 4738</strain>
    </source>
</reference>
<dbReference type="InterPro" id="IPR001258">
    <property type="entry name" value="NHL_repeat"/>
</dbReference>
<dbReference type="InterPro" id="IPR000033">
    <property type="entry name" value="LDLR_classB_rpt"/>
</dbReference>
<dbReference type="EMBL" id="BMVP01000018">
    <property type="protein sequence ID" value="GHB80624.1"/>
    <property type="molecule type" value="Genomic_DNA"/>
</dbReference>
<feature type="region of interest" description="Disordered" evidence="3">
    <location>
        <begin position="1"/>
        <end position="36"/>
    </location>
</feature>
<feature type="repeat" description="NHL" evidence="2">
    <location>
        <begin position="196"/>
        <end position="239"/>
    </location>
</feature>
<dbReference type="CDD" id="cd14953">
    <property type="entry name" value="NHL_like_1"/>
    <property type="match status" value="1"/>
</dbReference>
<keyword evidence="1" id="KW-0677">Repeat</keyword>
<dbReference type="Pfam" id="PF14200">
    <property type="entry name" value="RicinB_lectin_2"/>
    <property type="match status" value="1"/>
</dbReference>
<dbReference type="InterPro" id="IPR035992">
    <property type="entry name" value="Ricin_B-like_lectins"/>
</dbReference>
<sequence>MSKAKTAATEGEDLAPEITTVAGTGDAGASGDDGPAVAARLDRPYGLAMDSTGTLYFSDYNNHRVRRVTTDGRIRTVAGTGTAGFGGDRGPALSARLDGPREVAVDRAGNLYIADSENHRIRKVTADGQIGTVAGTGTAGFSGDGGLAVAAELNCPYGVAVDGTGNLYITDTDNHRVRQVTPDGQIRTVAGTGTPGFSGDGGPAAAAQLNSPYGVAVDGAGDLYITDAENHRVRRVTGDGTISTVAGTGTDGFSGDGGPAASARLDFPLGVVADTTGTLYVSDHNNHRVRRIAGDGTISTVAGTGTDGFSGDGGPAASAQLNYPFGLAVDCVGALYIADYVNNRVRKVAAAAMAGLPESGTVVSWASVRSRLRIGVTRESLKDGAKIQQSLAAPRQSQRWRLVVAGASDGGGVVYTMENVRSGKVLEVDEARGTAGVVLAQRAYEGDEAHHQQWRLIPVGGVADDPRVFEIANRNSGLLLSVETNAPVVITQRWADGDHRGRQWQLLPV</sequence>
<evidence type="ECO:0000259" key="4">
    <source>
        <dbReference type="Pfam" id="PF14200"/>
    </source>
</evidence>
<feature type="compositionally biased region" description="Low complexity" evidence="3">
    <location>
        <begin position="19"/>
        <end position="36"/>
    </location>
</feature>
<dbReference type="RefSeq" id="WP_190187288.1">
    <property type="nucleotide sequence ID" value="NZ_BMVP01000018.1"/>
</dbReference>
<dbReference type="Gene3D" id="2.120.10.30">
    <property type="entry name" value="TolB, C-terminal domain"/>
    <property type="match status" value="3"/>
</dbReference>
<dbReference type="Proteomes" id="UP000642673">
    <property type="component" value="Unassembled WGS sequence"/>
</dbReference>
<dbReference type="SUPFAM" id="SSF101898">
    <property type="entry name" value="NHL repeat"/>
    <property type="match status" value="1"/>
</dbReference>
<name>A0ABQ3F454_9ACTN</name>
<evidence type="ECO:0000259" key="5">
    <source>
        <dbReference type="Pfam" id="PF25021"/>
    </source>
</evidence>
<dbReference type="Pfam" id="PF25021">
    <property type="entry name" value="TEN_NHL"/>
    <property type="match status" value="1"/>
</dbReference>
<comment type="caution">
    <text evidence="6">The sequence shown here is derived from an EMBL/GenBank/DDBJ whole genome shotgun (WGS) entry which is preliminary data.</text>
</comment>